<accession>A0A6B3NK73</accession>
<dbReference type="Gene3D" id="2.60.120.620">
    <property type="entry name" value="q2cbj1_9rhob like domain"/>
    <property type="match status" value="1"/>
</dbReference>
<dbReference type="SUPFAM" id="SSF51197">
    <property type="entry name" value="Clavaminate synthase-like"/>
    <property type="match status" value="1"/>
</dbReference>
<organism evidence="1">
    <name type="scientific">Symploca sp. SIO1C4</name>
    <dbReference type="NCBI Taxonomy" id="2607765"/>
    <lineage>
        <taxon>Bacteria</taxon>
        <taxon>Bacillati</taxon>
        <taxon>Cyanobacteriota</taxon>
        <taxon>Cyanophyceae</taxon>
        <taxon>Coleofasciculales</taxon>
        <taxon>Coleofasciculaceae</taxon>
        <taxon>Symploca</taxon>
    </lineage>
</organism>
<dbReference type="EMBL" id="JAAHFQ010000401">
    <property type="protein sequence ID" value="NER29628.1"/>
    <property type="molecule type" value="Genomic_DNA"/>
</dbReference>
<proteinExistence type="predicted"/>
<gene>
    <name evidence="1" type="ORF">F6J89_18910</name>
</gene>
<evidence type="ECO:0000313" key="1">
    <source>
        <dbReference type="EMBL" id="NER29628.1"/>
    </source>
</evidence>
<reference evidence="1" key="1">
    <citation type="submission" date="2019-11" db="EMBL/GenBank/DDBJ databases">
        <title>Genomic insights into an expanded diversity of filamentous marine cyanobacteria reveals the extraordinary biosynthetic potential of Moorea and Okeania.</title>
        <authorList>
            <person name="Ferreira Leao T."/>
            <person name="Wang M."/>
            <person name="Moss N."/>
            <person name="Da Silva R."/>
            <person name="Sanders J."/>
            <person name="Nurk S."/>
            <person name="Gurevich A."/>
            <person name="Humphrey G."/>
            <person name="Reher R."/>
            <person name="Zhu Q."/>
            <person name="Belda-Ferre P."/>
            <person name="Glukhov E."/>
            <person name="Rex R."/>
            <person name="Dorrestein P.C."/>
            <person name="Knight R."/>
            <person name="Pevzner P."/>
            <person name="Gerwick W.H."/>
            <person name="Gerwick L."/>
        </authorList>
    </citation>
    <scope>NUCLEOTIDE SEQUENCE</scope>
    <source>
        <strain evidence="1">SIO1C4</strain>
    </source>
</reference>
<protein>
    <submittedName>
        <fullName evidence="1">2OG-Fe(II) oxygenase</fullName>
    </submittedName>
</protein>
<sequence>MPTKIGKTLSAIASELNYRAELVKYANKLPKLSPADRKIVEELKREGIAITSLDALSIPSTPQLLEATKSLLPQLQQTAVAGNLSTNRRAASSHCLYGNPVTIAKEYPVIFLWGLENRILDILENYYGAPVSCIGINMRRDLADGQQNGTKLWHMDGEDRKVVKISIYLNDVDENGGPFEYIPMGLTPSYKAFKNGTILDEDMKKVVPALKWKSCTGAAGTVIIADNAKFFHHGKTPLVDRYTIFYAYAYRNPKRPEMCKHSPWRKGVPFMKDMLSQRQRESIWNYQELL</sequence>
<comment type="caution">
    <text evidence="1">The sequence shown here is derived from an EMBL/GenBank/DDBJ whole genome shotgun (WGS) entry which is preliminary data.</text>
</comment>
<dbReference type="AlphaFoldDB" id="A0A6B3NK73"/>
<name>A0A6B3NK73_9CYAN</name>